<dbReference type="SMART" id="SM00901">
    <property type="entry name" value="FRG"/>
    <property type="match status" value="1"/>
</dbReference>
<evidence type="ECO:0000313" key="3">
    <source>
        <dbReference type="Proteomes" id="UP000011676"/>
    </source>
</evidence>
<dbReference type="RefSeq" id="WP_002296339.1">
    <property type="nucleotide sequence ID" value="NZ_AHSR01000030.1"/>
</dbReference>
<evidence type="ECO:0000313" key="2">
    <source>
        <dbReference type="EMBL" id="EMC23419.1"/>
    </source>
</evidence>
<proteinExistence type="predicted"/>
<reference evidence="2 3" key="1">
    <citation type="journal article" date="2013" name="Mol. Biol. Evol.">
        <title>Evolutionary and population genomics of the cavity causing bacteria Streptococcus mutans.</title>
        <authorList>
            <person name="Cornejo O.E."/>
            <person name="Lefebure T."/>
            <person name="Pavinski Bitar P.D."/>
            <person name="Lang P."/>
            <person name="Richards V.P."/>
            <person name="Eilertson K."/>
            <person name="Do T."/>
            <person name="Beighton D."/>
            <person name="Zeng L."/>
            <person name="Ahn S.J."/>
            <person name="Burne R.A."/>
            <person name="Siepel A."/>
            <person name="Bustamante C.D."/>
            <person name="Stanhope M.J."/>
        </authorList>
    </citation>
    <scope>NUCLEOTIDE SEQUENCE [LARGE SCALE GENOMIC DNA]</scope>
    <source>
        <strain evidence="2 3">SM6</strain>
    </source>
</reference>
<feature type="domain" description="FRG" evidence="1">
    <location>
        <begin position="27"/>
        <end position="122"/>
    </location>
</feature>
<evidence type="ECO:0000259" key="1">
    <source>
        <dbReference type="SMART" id="SM00901"/>
    </source>
</evidence>
<name>A0A829BUD4_STRMG</name>
<comment type="caution">
    <text evidence="2">The sequence shown here is derived from an EMBL/GenBank/DDBJ whole genome shotgun (WGS) entry which is preliminary data.</text>
</comment>
<organism evidence="2 3">
    <name type="scientific">Streptococcus mutans SM6</name>
    <dbReference type="NCBI Taxonomy" id="857119"/>
    <lineage>
        <taxon>Bacteria</taxon>
        <taxon>Bacillati</taxon>
        <taxon>Bacillota</taxon>
        <taxon>Bacilli</taxon>
        <taxon>Lactobacillales</taxon>
        <taxon>Streptococcaceae</taxon>
        <taxon>Streptococcus</taxon>
    </lineage>
</organism>
<sequence length="383" mass="44932">MRKSFEIIEVSTITKFVKIINERLNNSNKNYYYRGENEKFEFRTPSLYLEDSLAFLGSEFYYRTLIKEMGEEIATDSATLTRQLAEMQHYGAKTRILDITTNPLIALYFAVDIDNGKDGYIYIYQEEKREEKFDTGHTIAIKTALNFVSTKVINDFIGYYEKYGKLVKLFGENIDSEKNFKSFKDSLAFTTSLKNLLEKGNKYTNDTSNPEMFIVEGDSVHYHKMYFDRYNLLKNERKLFLLDFNRDISSEKVDEFLEILNQRALVKERLQYSYEIYKDLTISHIVLATKATDRIRQQQGAFIFPCYVNTDGKSHEEIKKDINKSIEDKAAPFIIKVSSENKKKLRKELTKFGISKGIIYPDIQHKSQDILDILREDFVNKNI</sequence>
<protein>
    <recommendedName>
        <fullName evidence="1">FRG domain-containing protein</fullName>
    </recommendedName>
</protein>
<dbReference type="AlphaFoldDB" id="A0A829BUD4"/>
<gene>
    <name evidence="2" type="ORF">SMU82_06864</name>
</gene>
<dbReference type="Proteomes" id="UP000011676">
    <property type="component" value="Unassembled WGS sequence"/>
</dbReference>
<dbReference type="InterPro" id="IPR014966">
    <property type="entry name" value="FRG-dom"/>
</dbReference>
<accession>A0A829BUD4</accession>
<dbReference type="EMBL" id="AHSR01000030">
    <property type="protein sequence ID" value="EMC23419.1"/>
    <property type="molecule type" value="Genomic_DNA"/>
</dbReference>
<dbReference type="Pfam" id="PF08867">
    <property type="entry name" value="FRG"/>
    <property type="match status" value="1"/>
</dbReference>